<evidence type="ECO:0000256" key="6">
    <source>
        <dbReference type="ARBA" id="ARBA00022723"/>
    </source>
</evidence>
<dbReference type="GO" id="GO:0006270">
    <property type="term" value="P:DNA replication initiation"/>
    <property type="evidence" value="ECO:0007669"/>
    <property type="project" value="TreeGrafter"/>
</dbReference>
<evidence type="ECO:0000256" key="9">
    <source>
        <dbReference type="ARBA" id="ARBA00023125"/>
    </source>
</evidence>
<dbReference type="GO" id="GO:0005658">
    <property type="term" value="C:alpha DNA polymerase:primase complex"/>
    <property type="evidence" value="ECO:0007669"/>
    <property type="project" value="UniProtKB-ARBA"/>
</dbReference>
<comment type="caution">
    <text evidence="12">The sequence shown here is derived from an EMBL/GenBank/DDBJ whole genome shotgun (WGS) entry which is preliminary data.</text>
</comment>
<organism evidence="12 13">
    <name type="scientific">Symbiodinium necroappetens</name>
    <dbReference type="NCBI Taxonomy" id="1628268"/>
    <lineage>
        <taxon>Eukaryota</taxon>
        <taxon>Sar</taxon>
        <taxon>Alveolata</taxon>
        <taxon>Dinophyceae</taxon>
        <taxon>Suessiales</taxon>
        <taxon>Symbiodiniaceae</taxon>
        <taxon>Symbiodinium</taxon>
    </lineage>
</organism>
<name>A0A813AAP3_9DINO</name>
<dbReference type="InterPro" id="IPR058560">
    <property type="entry name" value="DNA_primase_C"/>
</dbReference>
<keyword evidence="4" id="KW-0639">Primosome</keyword>
<keyword evidence="8" id="KW-0411">Iron-sulfur</keyword>
<dbReference type="AlphaFoldDB" id="A0A813AAP3"/>
<evidence type="ECO:0000256" key="1">
    <source>
        <dbReference type="ARBA" id="ARBA00001966"/>
    </source>
</evidence>
<evidence type="ECO:0000256" key="2">
    <source>
        <dbReference type="ARBA" id="ARBA00010564"/>
    </source>
</evidence>
<comment type="similarity">
    <text evidence="2">Belongs to the eukaryotic-type primase large subunit family.</text>
</comment>
<dbReference type="InterPro" id="IPR007238">
    <property type="entry name" value="DNA_primase_lsu_euk/arc"/>
</dbReference>
<keyword evidence="9" id="KW-0238">DNA-binding</keyword>
<dbReference type="InterPro" id="IPR016558">
    <property type="entry name" value="DNA_primase_lsu_euk"/>
</dbReference>
<feature type="region of interest" description="Disordered" evidence="10">
    <location>
        <begin position="495"/>
        <end position="515"/>
    </location>
</feature>
<evidence type="ECO:0000256" key="10">
    <source>
        <dbReference type="SAM" id="MobiDB-lite"/>
    </source>
</evidence>
<dbReference type="Pfam" id="PF04104">
    <property type="entry name" value="DNA_primase_lrg"/>
    <property type="match status" value="1"/>
</dbReference>
<feature type="region of interest" description="Disordered" evidence="10">
    <location>
        <begin position="1"/>
        <end position="24"/>
    </location>
</feature>
<keyword evidence="7" id="KW-0408">Iron</keyword>
<dbReference type="Proteomes" id="UP000601435">
    <property type="component" value="Unassembled WGS sequence"/>
</dbReference>
<proteinExistence type="inferred from homology"/>
<dbReference type="Gene3D" id="1.20.930.80">
    <property type="match status" value="1"/>
</dbReference>
<evidence type="ECO:0000256" key="3">
    <source>
        <dbReference type="ARBA" id="ARBA00022485"/>
    </source>
</evidence>
<evidence type="ECO:0000256" key="4">
    <source>
        <dbReference type="ARBA" id="ARBA00022515"/>
    </source>
</evidence>
<keyword evidence="13" id="KW-1185">Reference proteome</keyword>
<protein>
    <submittedName>
        <fullName evidence="12">Prim2 protein</fullName>
    </submittedName>
</protein>
<reference evidence="12" key="1">
    <citation type="submission" date="2021-02" db="EMBL/GenBank/DDBJ databases">
        <authorList>
            <person name="Dougan E. K."/>
            <person name="Rhodes N."/>
            <person name="Thang M."/>
            <person name="Chan C."/>
        </authorList>
    </citation>
    <scope>NUCLEOTIDE SEQUENCE</scope>
</reference>
<evidence type="ECO:0000256" key="8">
    <source>
        <dbReference type="ARBA" id="ARBA00023014"/>
    </source>
</evidence>
<keyword evidence="3" id="KW-0004">4Fe-4S</keyword>
<evidence type="ECO:0000259" key="11">
    <source>
        <dbReference type="Pfam" id="PF04104"/>
    </source>
</evidence>
<evidence type="ECO:0000256" key="5">
    <source>
        <dbReference type="ARBA" id="ARBA00022705"/>
    </source>
</evidence>
<feature type="domain" description="DNA primase large subunit C-terminal" evidence="11">
    <location>
        <begin position="311"/>
        <end position="483"/>
    </location>
</feature>
<evidence type="ECO:0000313" key="13">
    <source>
        <dbReference type="Proteomes" id="UP000601435"/>
    </source>
</evidence>
<dbReference type="CDD" id="cd07322">
    <property type="entry name" value="PriL_PriS_Eukaryotic"/>
    <property type="match status" value="1"/>
</dbReference>
<gene>
    <name evidence="12" type="primary">Prim2</name>
    <name evidence="12" type="ORF">SNEC2469_LOCUS26979</name>
</gene>
<keyword evidence="5" id="KW-0235">DNA replication</keyword>
<keyword evidence="6" id="KW-0479">Metal-binding</keyword>
<dbReference type="GO" id="GO:0051539">
    <property type="term" value="F:4 iron, 4 sulfur cluster binding"/>
    <property type="evidence" value="ECO:0007669"/>
    <property type="project" value="UniProtKB-KW"/>
</dbReference>
<dbReference type="PANTHER" id="PTHR10537:SF3">
    <property type="entry name" value="DNA PRIMASE LARGE SUBUNIT"/>
    <property type="match status" value="1"/>
</dbReference>
<dbReference type="GO" id="GO:0046872">
    <property type="term" value="F:metal ion binding"/>
    <property type="evidence" value="ECO:0007669"/>
    <property type="project" value="UniProtKB-KW"/>
</dbReference>
<comment type="cofactor">
    <cofactor evidence="1">
        <name>[4Fe-4S] cluster</name>
        <dbReference type="ChEBI" id="CHEBI:49883"/>
    </cofactor>
</comment>
<dbReference type="Pfam" id="PF26466">
    <property type="entry name" value="DNA_primase_lrg_N"/>
    <property type="match status" value="1"/>
</dbReference>
<dbReference type="PANTHER" id="PTHR10537">
    <property type="entry name" value="DNA PRIMASE LARGE SUBUNIT"/>
    <property type="match status" value="1"/>
</dbReference>
<sequence length="515" mass="58121">MQRVRALPGQALVPHGEKRNPYQTDDLGLSMYTCPPNEEVSIREFEDFTVNRLKLLHIIDKACGGRSKAGTSSEFRLENMGALRPQLARDLRDCGLSLGYPKADRVNGFLLEKAEFQSRDNISHFALRLAFCKSNEAREWLLKQEQRLFVLRFEGLNTDAKEAFVESTGIRAQRFEEPSEGGPTLSMLQKCTAGVKTWRDGRAEIEQVFYAMPFTEVPPAFIAGRRVVVKKGKAYVPASSLKMIVAKKFKDLLAASLDVAFQGIHMALADPRVGLFLRQLQEMGMQLVLPMRTSSTEEAGEKLNLGNFEELLSRSLPPCMRRLVERQRETKKHLKHAGRLQLRPFLKDCGFSFEDSVSWWKQELCRDPTIDSGKFDKNYMYDLEHAYGKKGHLQGQNCCGCPKLIGLPGEAVGQVHGCPFKQMDPKALQQQLQRWRVPSAYVGEIERLIKEGKRYQEACIEYFKSQHQNHEGDGVGNSPLDFFKESCVYHKKKAKDAAKGESAGNPAPVADASKQ</sequence>
<accession>A0A813AAP3</accession>
<dbReference type="OrthoDB" id="421393at2759"/>
<dbReference type="GO" id="GO:0006269">
    <property type="term" value="P:DNA replication, synthesis of primer"/>
    <property type="evidence" value="ECO:0007669"/>
    <property type="project" value="UniProtKB-KW"/>
</dbReference>
<dbReference type="EMBL" id="CAJNJA010056019">
    <property type="protein sequence ID" value="CAE7857212.1"/>
    <property type="molecule type" value="Genomic_DNA"/>
</dbReference>
<evidence type="ECO:0000313" key="12">
    <source>
        <dbReference type="EMBL" id="CAE7857212.1"/>
    </source>
</evidence>
<evidence type="ECO:0000256" key="7">
    <source>
        <dbReference type="ARBA" id="ARBA00023004"/>
    </source>
</evidence>
<dbReference type="GO" id="GO:0003677">
    <property type="term" value="F:DNA binding"/>
    <property type="evidence" value="ECO:0007669"/>
    <property type="project" value="UniProtKB-KW"/>
</dbReference>